<organism evidence="1 2">
    <name type="scientific">Candidatus Scatosoma pullistercoris</name>
    <dbReference type="NCBI Taxonomy" id="2840934"/>
    <lineage>
        <taxon>Bacteria</taxon>
        <taxon>Bacillati</taxon>
        <taxon>Bacillota</taxon>
        <taxon>Clostridia</taxon>
        <taxon>Candidatus Scatosoma</taxon>
    </lineage>
</organism>
<sequence length="125" mass="14424">MVKTIASIFISLAAILGIAAYEIHSVGNTFRTFSRALIALYNKTEDKTATYEDGCAVRSFWKEKKRTLHVWIPHTSIENVDYQLNEALGYLYQQKYDDALPKIEVLIEMSDKIPRSYSFSFENIF</sequence>
<dbReference type="AlphaFoldDB" id="A0A9D1MEU8"/>
<evidence type="ECO:0000313" key="2">
    <source>
        <dbReference type="Proteomes" id="UP000824081"/>
    </source>
</evidence>
<dbReference type="Pfam" id="PF14276">
    <property type="entry name" value="DUF4363"/>
    <property type="match status" value="1"/>
</dbReference>
<name>A0A9D1MEU8_9FIRM</name>
<proteinExistence type="predicted"/>
<reference evidence="1" key="1">
    <citation type="submission" date="2020-10" db="EMBL/GenBank/DDBJ databases">
        <authorList>
            <person name="Gilroy R."/>
        </authorList>
    </citation>
    <scope>NUCLEOTIDE SEQUENCE</scope>
    <source>
        <strain evidence="1">11687</strain>
    </source>
</reference>
<gene>
    <name evidence="1" type="ORF">IAC57_01570</name>
</gene>
<dbReference type="InterPro" id="IPR025373">
    <property type="entry name" value="DUF4363"/>
</dbReference>
<reference evidence="1" key="2">
    <citation type="journal article" date="2021" name="PeerJ">
        <title>Extensive microbial diversity within the chicken gut microbiome revealed by metagenomics and culture.</title>
        <authorList>
            <person name="Gilroy R."/>
            <person name="Ravi A."/>
            <person name="Getino M."/>
            <person name="Pursley I."/>
            <person name="Horton D.L."/>
            <person name="Alikhan N.F."/>
            <person name="Baker D."/>
            <person name="Gharbi K."/>
            <person name="Hall N."/>
            <person name="Watson M."/>
            <person name="Adriaenssens E.M."/>
            <person name="Foster-Nyarko E."/>
            <person name="Jarju S."/>
            <person name="Secka A."/>
            <person name="Antonio M."/>
            <person name="Oren A."/>
            <person name="Chaudhuri R.R."/>
            <person name="La Ragione R."/>
            <person name="Hildebrand F."/>
            <person name="Pallen M.J."/>
        </authorList>
    </citation>
    <scope>NUCLEOTIDE SEQUENCE</scope>
    <source>
        <strain evidence="1">11687</strain>
    </source>
</reference>
<evidence type="ECO:0000313" key="1">
    <source>
        <dbReference type="EMBL" id="HIU58767.1"/>
    </source>
</evidence>
<dbReference type="Proteomes" id="UP000824081">
    <property type="component" value="Unassembled WGS sequence"/>
</dbReference>
<accession>A0A9D1MEU8</accession>
<dbReference type="EMBL" id="DVMZ01000046">
    <property type="protein sequence ID" value="HIU58767.1"/>
    <property type="molecule type" value="Genomic_DNA"/>
</dbReference>
<protein>
    <submittedName>
        <fullName evidence="1">DUF4363 family protein</fullName>
    </submittedName>
</protein>
<comment type="caution">
    <text evidence="1">The sequence shown here is derived from an EMBL/GenBank/DDBJ whole genome shotgun (WGS) entry which is preliminary data.</text>
</comment>